<evidence type="ECO:0000256" key="2">
    <source>
        <dbReference type="PROSITE-ProRule" id="PRU00335"/>
    </source>
</evidence>
<dbReference type="Gene3D" id="1.10.357.10">
    <property type="entry name" value="Tetracycline Repressor, domain 2"/>
    <property type="match status" value="2"/>
</dbReference>
<organism evidence="4 5">
    <name type="scientific">Spirochaeta isovalerica</name>
    <dbReference type="NCBI Taxonomy" id="150"/>
    <lineage>
        <taxon>Bacteria</taxon>
        <taxon>Pseudomonadati</taxon>
        <taxon>Spirochaetota</taxon>
        <taxon>Spirochaetia</taxon>
        <taxon>Spirochaetales</taxon>
        <taxon>Spirochaetaceae</taxon>
        <taxon>Spirochaeta</taxon>
    </lineage>
</organism>
<dbReference type="PANTHER" id="PTHR43479">
    <property type="entry name" value="ACREF/ENVCD OPERON REPRESSOR-RELATED"/>
    <property type="match status" value="1"/>
</dbReference>
<dbReference type="PANTHER" id="PTHR43479:SF11">
    <property type="entry name" value="ACREF_ENVCD OPERON REPRESSOR-RELATED"/>
    <property type="match status" value="1"/>
</dbReference>
<gene>
    <name evidence="4" type="ORF">HNR50_004237</name>
</gene>
<dbReference type="SUPFAM" id="SSF46689">
    <property type="entry name" value="Homeodomain-like"/>
    <property type="match status" value="2"/>
</dbReference>
<protein>
    <submittedName>
        <fullName evidence="4">AcrR family transcriptional regulator</fullName>
    </submittedName>
</protein>
<feature type="domain" description="HTH tetR-type" evidence="3">
    <location>
        <begin position="9"/>
        <end position="69"/>
    </location>
</feature>
<dbReference type="PRINTS" id="PR00455">
    <property type="entry name" value="HTHTETR"/>
</dbReference>
<dbReference type="InterPro" id="IPR009057">
    <property type="entry name" value="Homeodomain-like_sf"/>
</dbReference>
<keyword evidence="1 2" id="KW-0238">DNA-binding</keyword>
<evidence type="ECO:0000313" key="5">
    <source>
        <dbReference type="Proteomes" id="UP000587760"/>
    </source>
</evidence>
<dbReference type="Pfam" id="PF00440">
    <property type="entry name" value="TetR_N"/>
    <property type="match status" value="2"/>
</dbReference>
<dbReference type="PROSITE" id="PS50977">
    <property type="entry name" value="HTH_TETR_2"/>
    <property type="match status" value="2"/>
</dbReference>
<dbReference type="RefSeq" id="WP_184748774.1">
    <property type="nucleotide sequence ID" value="NZ_JACHGJ010000013.1"/>
</dbReference>
<keyword evidence="5" id="KW-1185">Reference proteome</keyword>
<reference evidence="4 5" key="1">
    <citation type="submission" date="2020-08" db="EMBL/GenBank/DDBJ databases">
        <title>Genomic Encyclopedia of Type Strains, Phase IV (KMG-IV): sequencing the most valuable type-strain genomes for metagenomic binning, comparative biology and taxonomic classification.</title>
        <authorList>
            <person name="Goeker M."/>
        </authorList>
    </citation>
    <scope>NUCLEOTIDE SEQUENCE [LARGE SCALE GENOMIC DNA]</scope>
    <source>
        <strain evidence="4 5">DSM 2461</strain>
    </source>
</reference>
<evidence type="ECO:0000313" key="4">
    <source>
        <dbReference type="EMBL" id="MBB6482537.1"/>
    </source>
</evidence>
<dbReference type="GO" id="GO:0003677">
    <property type="term" value="F:DNA binding"/>
    <property type="evidence" value="ECO:0007669"/>
    <property type="project" value="UniProtKB-UniRule"/>
</dbReference>
<feature type="domain" description="HTH tetR-type" evidence="3">
    <location>
        <begin position="199"/>
        <end position="259"/>
    </location>
</feature>
<evidence type="ECO:0000256" key="1">
    <source>
        <dbReference type="ARBA" id="ARBA00023125"/>
    </source>
</evidence>
<dbReference type="EMBL" id="JACHGJ010000013">
    <property type="protein sequence ID" value="MBB6482537.1"/>
    <property type="molecule type" value="Genomic_DNA"/>
</dbReference>
<dbReference type="AlphaFoldDB" id="A0A841RH67"/>
<feature type="DNA-binding region" description="H-T-H motif" evidence="2">
    <location>
        <begin position="32"/>
        <end position="51"/>
    </location>
</feature>
<dbReference type="InterPro" id="IPR001647">
    <property type="entry name" value="HTH_TetR"/>
</dbReference>
<feature type="DNA-binding region" description="H-T-H motif" evidence="2">
    <location>
        <begin position="222"/>
        <end position="241"/>
    </location>
</feature>
<proteinExistence type="predicted"/>
<dbReference type="Proteomes" id="UP000587760">
    <property type="component" value="Unassembled WGS sequence"/>
</dbReference>
<dbReference type="InterPro" id="IPR050624">
    <property type="entry name" value="HTH-type_Tx_Regulator"/>
</dbReference>
<comment type="caution">
    <text evidence="4">The sequence shown here is derived from an EMBL/GenBank/DDBJ whole genome shotgun (WGS) entry which is preliminary data.</text>
</comment>
<name>A0A841RH67_9SPIO</name>
<evidence type="ECO:0000259" key="3">
    <source>
        <dbReference type="PROSITE" id="PS50977"/>
    </source>
</evidence>
<accession>A0A841RH67</accession>
<sequence length="375" mass="43707">MAKLTKKSLETKQTLLRSAEQLFSAKWYETVSVPEISRHAGKSSGAFYNYFKNKEEIFLSLLNRFLEIFQGELEKISGGTLEERMESFIDITIGTAETYRDLVTIFREGQYRYNEMEQRLKAIYVDALTKVYGRELTENEYLYITGPVRFISIRSLYHKRPYDRNSLMELLLRGMYGGMSIDRDKVFGPVSFDDETAPENTRDILLAKAVELFGEEGFHQVNVYDITRQSRFAVGTFYRHFESKEQILEELVEMIGKKTRSVIAGSMENDLNPLEQTIRGFYAFIRMFEKHPAYYKIVREAEFVIDKTVEDYYNRFEKGYLKQQYPEKMDPVTMANALSGIGHYFGIEDIFSHNIDNIESGLLRVGSFLQSGIRE</sequence>